<dbReference type="Pfam" id="PF02110">
    <property type="entry name" value="HK"/>
    <property type="match status" value="1"/>
</dbReference>
<dbReference type="STRING" id="684364.F4PFK1"/>
<protein>
    <recommendedName>
        <fullName evidence="14">Hydroxyethylthiazole kinase</fullName>
        <ecNumber evidence="4">2.7.1.50</ecNumber>
    </recommendedName>
    <alternativeName>
        <fullName evidence="15">4-methyl-5-beta-hydroxyethylthiazole kinase</fullName>
    </alternativeName>
</protein>
<sequence>MKHAATIIVEKFGAAAALIKGGHMQGDAIDFLYDGNTIHSFSAERIDTRNTHGTGCTYSAAITAYLSQGLPLYDASREGEDMNPNIIKKVREKTPLIHHLTNQVVMNFTANGLLAFGGAPVMAKAEEEAWDMASVADGVLINIGTVREDEVKAMILAGKAANEKGIPVVLDPVGVAATAFRTEVVKRILAEVKPTAIKGNAGELAYLVNIPWQTRGVESIGDGNTQEIAQKVAEVYSTISVVTGRTDFICTGNQMIQNKTGHAILEKVTGAGCLLGSILTACLTTNDSIEEQALTAVQFYGLAAEYAASQSQVHGSGTFIPRFIDALSLDAKELERRI</sequence>
<dbReference type="GO" id="GO:0008972">
    <property type="term" value="F:phosphomethylpyrimidine kinase activity"/>
    <property type="evidence" value="ECO:0000318"/>
    <property type="project" value="GO_Central"/>
</dbReference>
<keyword evidence="10" id="KW-0460">Magnesium</keyword>
<dbReference type="GO" id="GO:0000287">
    <property type="term" value="F:magnesium ion binding"/>
    <property type="evidence" value="ECO:0007669"/>
    <property type="project" value="InterPro"/>
</dbReference>
<gene>
    <name evidence="17" type="ORF">BATDEDRAFT_93140</name>
</gene>
<dbReference type="Proteomes" id="UP000007241">
    <property type="component" value="Unassembled WGS sequence"/>
</dbReference>
<keyword evidence="9" id="KW-0067">ATP-binding</keyword>
<dbReference type="OMA" id="KRPLVHN"/>
<dbReference type="EC" id="2.7.1.50" evidence="4"/>
<evidence type="ECO:0000256" key="13">
    <source>
        <dbReference type="ARBA" id="ARBA00061710"/>
    </source>
</evidence>
<dbReference type="NCBIfam" id="TIGR00694">
    <property type="entry name" value="thiM"/>
    <property type="match status" value="1"/>
</dbReference>
<comment type="function">
    <text evidence="12">Thiazole kinase involved in thiamine salvage pathway.</text>
</comment>
<evidence type="ECO:0000256" key="8">
    <source>
        <dbReference type="ARBA" id="ARBA00022777"/>
    </source>
</evidence>
<evidence type="ECO:0000313" key="18">
    <source>
        <dbReference type="Proteomes" id="UP000007241"/>
    </source>
</evidence>
<evidence type="ECO:0000256" key="6">
    <source>
        <dbReference type="ARBA" id="ARBA00022723"/>
    </source>
</evidence>
<evidence type="ECO:0000256" key="4">
    <source>
        <dbReference type="ARBA" id="ARBA00012129"/>
    </source>
</evidence>
<name>F4PFK1_BATDJ</name>
<dbReference type="HOGENOM" id="CLU_019943_0_0_1"/>
<keyword evidence="6" id="KW-0479">Metal-binding</keyword>
<evidence type="ECO:0000256" key="12">
    <source>
        <dbReference type="ARBA" id="ARBA00053468"/>
    </source>
</evidence>
<comment type="similarity">
    <text evidence="13">Belongs to the Thz kinase family.</text>
</comment>
<dbReference type="EMBL" id="GL882937">
    <property type="protein sequence ID" value="EGF75997.1"/>
    <property type="molecule type" value="Genomic_DNA"/>
</dbReference>
<dbReference type="HAMAP" id="MF_00228">
    <property type="entry name" value="Thz_kinase"/>
    <property type="match status" value="1"/>
</dbReference>
<evidence type="ECO:0000256" key="1">
    <source>
        <dbReference type="ARBA" id="ARBA00001771"/>
    </source>
</evidence>
<dbReference type="GO" id="GO:0008902">
    <property type="term" value="F:hydroxymethylpyrimidine kinase activity"/>
    <property type="evidence" value="ECO:0000318"/>
    <property type="project" value="GO_Central"/>
</dbReference>
<evidence type="ECO:0000256" key="14">
    <source>
        <dbReference type="ARBA" id="ARBA00073007"/>
    </source>
</evidence>
<dbReference type="GO" id="GO:0009229">
    <property type="term" value="P:thiamine diphosphate biosynthetic process"/>
    <property type="evidence" value="ECO:0007669"/>
    <property type="project" value="UniProtKB-UniPathway"/>
</dbReference>
<evidence type="ECO:0000256" key="15">
    <source>
        <dbReference type="ARBA" id="ARBA00075066"/>
    </source>
</evidence>
<dbReference type="GO" id="GO:0036172">
    <property type="term" value="P:thiamine salvage"/>
    <property type="evidence" value="ECO:0007669"/>
    <property type="project" value="UniProtKB-ARBA"/>
</dbReference>
<proteinExistence type="inferred from homology"/>
<organism evidence="17 18">
    <name type="scientific">Batrachochytrium dendrobatidis (strain JAM81 / FGSC 10211)</name>
    <name type="common">Frog chytrid fungus</name>
    <dbReference type="NCBI Taxonomy" id="684364"/>
    <lineage>
        <taxon>Eukaryota</taxon>
        <taxon>Fungi</taxon>
        <taxon>Fungi incertae sedis</taxon>
        <taxon>Chytridiomycota</taxon>
        <taxon>Chytridiomycota incertae sedis</taxon>
        <taxon>Chytridiomycetes</taxon>
        <taxon>Rhizophydiales</taxon>
        <taxon>Rhizophydiales incertae sedis</taxon>
        <taxon>Batrachochytrium</taxon>
    </lineage>
</organism>
<dbReference type="NCBIfam" id="NF006830">
    <property type="entry name" value="PRK09355.1"/>
    <property type="match status" value="1"/>
</dbReference>
<evidence type="ECO:0000313" key="17">
    <source>
        <dbReference type="EMBL" id="EGF75997.1"/>
    </source>
</evidence>
<evidence type="ECO:0000256" key="9">
    <source>
        <dbReference type="ARBA" id="ARBA00022840"/>
    </source>
</evidence>
<dbReference type="CDD" id="cd01170">
    <property type="entry name" value="THZ_kinase"/>
    <property type="match status" value="1"/>
</dbReference>
<dbReference type="PANTHER" id="PTHR20858">
    <property type="entry name" value="PHOSPHOMETHYLPYRIMIDINE KINASE"/>
    <property type="match status" value="1"/>
</dbReference>
<dbReference type="SUPFAM" id="SSF53613">
    <property type="entry name" value="Ribokinase-like"/>
    <property type="match status" value="2"/>
</dbReference>
<dbReference type="GO" id="GO:0005829">
    <property type="term" value="C:cytosol"/>
    <property type="evidence" value="ECO:0000318"/>
    <property type="project" value="GO_Central"/>
</dbReference>
<dbReference type="AlphaFoldDB" id="F4PFK1"/>
<evidence type="ECO:0000256" key="3">
    <source>
        <dbReference type="ARBA" id="ARBA00004868"/>
    </source>
</evidence>
<dbReference type="GO" id="GO:0005524">
    <property type="term" value="F:ATP binding"/>
    <property type="evidence" value="ECO:0007669"/>
    <property type="project" value="UniProtKB-KW"/>
</dbReference>
<keyword evidence="7" id="KW-0547">Nucleotide-binding</keyword>
<keyword evidence="11" id="KW-0784">Thiamine biosynthesis</keyword>
<feature type="domain" description="Pyridoxamine kinase/Phosphomethylpyrimidine kinase" evidence="16">
    <location>
        <begin position="1"/>
        <end position="82"/>
    </location>
</feature>
<keyword evidence="5" id="KW-0808">Transferase</keyword>
<dbReference type="OrthoDB" id="4994at2759"/>
<evidence type="ECO:0000256" key="5">
    <source>
        <dbReference type="ARBA" id="ARBA00022679"/>
    </source>
</evidence>
<evidence type="ECO:0000256" key="11">
    <source>
        <dbReference type="ARBA" id="ARBA00022977"/>
    </source>
</evidence>
<dbReference type="GO" id="GO:0004417">
    <property type="term" value="F:hydroxyethylthiazole kinase activity"/>
    <property type="evidence" value="ECO:0007669"/>
    <property type="project" value="UniProtKB-EC"/>
</dbReference>
<evidence type="ECO:0000259" key="16">
    <source>
        <dbReference type="Pfam" id="PF08543"/>
    </source>
</evidence>
<dbReference type="Gene3D" id="3.40.1190.20">
    <property type="match status" value="2"/>
</dbReference>
<dbReference type="InterPro" id="IPR029056">
    <property type="entry name" value="Ribokinase-like"/>
</dbReference>
<evidence type="ECO:0000256" key="7">
    <source>
        <dbReference type="ARBA" id="ARBA00022741"/>
    </source>
</evidence>
<dbReference type="PRINTS" id="PR01099">
    <property type="entry name" value="HYETHTZKNASE"/>
</dbReference>
<dbReference type="GO" id="GO:0009228">
    <property type="term" value="P:thiamine biosynthetic process"/>
    <property type="evidence" value="ECO:0000318"/>
    <property type="project" value="GO_Central"/>
</dbReference>
<dbReference type="InterPro" id="IPR000417">
    <property type="entry name" value="Hyethyz_kinase"/>
</dbReference>
<comment type="catalytic activity">
    <reaction evidence="1">
        <text>5-(2-hydroxyethyl)-4-methylthiazole + ATP = 4-methyl-5-(2-phosphooxyethyl)-thiazole + ADP + H(+)</text>
        <dbReference type="Rhea" id="RHEA:24212"/>
        <dbReference type="ChEBI" id="CHEBI:15378"/>
        <dbReference type="ChEBI" id="CHEBI:17957"/>
        <dbReference type="ChEBI" id="CHEBI:30616"/>
        <dbReference type="ChEBI" id="CHEBI:58296"/>
        <dbReference type="ChEBI" id="CHEBI:456216"/>
        <dbReference type="EC" id="2.7.1.50"/>
    </reaction>
</comment>
<keyword evidence="18" id="KW-1185">Reference proteome</keyword>
<comment type="cofactor">
    <cofactor evidence="2">
        <name>Mg(2+)</name>
        <dbReference type="ChEBI" id="CHEBI:18420"/>
    </cofactor>
</comment>
<keyword evidence="8" id="KW-0418">Kinase</keyword>
<comment type="pathway">
    <text evidence="3">Cofactor biosynthesis; thiamine diphosphate biosynthesis; 4-methyl-5-(2-phosphoethyl)-thiazole from 5-(2-hydroxyethyl)-4-methylthiazole: step 1/1.</text>
</comment>
<dbReference type="FunFam" id="3.40.1190.20:FF:000015">
    <property type="entry name" value="Hydroxyethylthiazole kinase"/>
    <property type="match status" value="1"/>
</dbReference>
<dbReference type="Pfam" id="PF08543">
    <property type="entry name" value="Phos_pyr_kin"/>
    <property type="match status" value="1"/>
</dbReference>
<dbReference type="PANTHER" id="PTHR20858:SF17">
    <property type="entry name" value="HYDROXYMETHYLPYRIMIDINE_PHOSPHOMETHYLPYRIMIDINE KINASE THI20-RELATED"/>
    <property type="match status" value="1"/>
</dbReference>
<dbReference type="InParanoid" id="F4PFK1"/>
<reference evidence="17 18" key="1">
    <citation type="submission" date="2009-12" db="EMBL/GenBank/DDBJ databases">
        <title>The draft genome of Batrachochytrium dendrobatidis.</title>
        <authorList>
            <consortium name="US DOE Joint Genome Institute (JGI-PGF)"/>
            <person name="Kuo A."/>
            <person name="Salamov A."/>
            <person name="Schmutz J."/>
            <person name="Lucas S."/>
            <person name="Pitluck S."/>
            <person name="Rosenblum E."/>
            <person name="Stajich J."/>
            <person name="Eisen M."/>
            <person name="Grigoriev I.V."/>
        </authorList>
    </citation>
    <scope>NUCLEOTIDE SEQUENCE [LARGE SCALE GENOMIC DNA]</scope>
    <source>
        <strain evidence="18">JAM81 / FGSC 10211</strain>
    </source>
</reference>
<evidence type="ECO:0000256" key="10">
    <source>
        <dbReference type="ARBA" id="ARBA00022842"/>
    </source>
</evidence>
<accession>F4PFK1</accession>
<dbReference type="UniPathway" id="UPA00060">
    <property type="reaction ID" value="UER00139"/>
</dbReference>
<evidence type="ECO:0000256" key="2">
    <source>
        <dbReference type="ARBA" id="ARBA00001946"/>
    </source>
</evidence>
<dbReference type="InterPro" id="IPR013749">
    <property type="entry name" value="PM/HMP-P_kinase-1"/>
</dbReference>